<evidence type="ECO:0000256" key="2">
    <source>
        <dbReference type="SAM" id="Phobius"/>
    </source>
</evidence>
<feature type="compositionally biased region" description="Pro residues" evidence="1">
    <location>
        <begin position="156"/>
        <end position="173"/>
    </location>
</feature>
<feature type="transmembrane region" description="Helical" evidence="2">
    <location>
        <begin position="12"/>
        <end position="32"/>
    </location>
</feature>
<feature type="compositionally biased region" description="Acidic residues" evidence="1">
    <location>
        <begin position="194"/>
        <end position="207"/>
    </location>
</feature>
<dbReference type="EMBL" id="REGN01000570">
    <property type="protein sequence ID" value="RNA40908.1"/>
    <property type="molecule type" value="Genomic_DNA"/>
</dbReference>
<proteinExistence type="predicted"/>
<sequence length="207" mass="22695">MPINFGLLNFKTVFVGLGISIALIALIINAAACYSCHNNRSADIEQFRNSVLGKRKFTLVGNIGSLRFSELKDTLTDLPAKLKNYVYSKTMGRNEAHKNNNSYYEESSSYGPNYNGFGSVSHASSFCRSEGGVYNSGVESEYNASILSDSCSISIPTPPPPPPAPPQVPPPVPEKTYLTRKSLPKKIMPKDNEDYLSDSDESDVQKK</sequence>
<dbReference type="AlphaFoldDB" id="A0A3M7SZ93"/>
<evidence type="ECO:0000313" key="4">
    <source>
        <dbReference type="Proteomes" id="UP000276133"/>
    </source>
</evidence>
<reference evidence="3 4" key="1">
    <citation type="journal article" date="2018" name="Sci. Rep.">
        <title>Genomic signatures of local adaptation to the degree of environmental predictability in rotifers.</title>
        <authorList>
            <person name="Franch-Gras L."/>
            <person name="Hahn C."/>
            <person name="Garcia-Roger E.M."/>
            <person name="Carmona M.J."/>
            <person name="Serra M."/>
            <person name="Gomez A."/>
        </authorList>
    </citation>
    <scope>NUCLEOTIDE SEQUENCE [LARGE SCALE GENOMIC DNA]</scope>
    <source>
        <strain evidence="3">HYR1</strain>
    </source>
</reference>
<keyword evidence="2" id="KW-0812">Transmembrane</keyword>
<feature type="region of interest" description="Disordered" evidence="1">
    <location>
        <begin position="153"/>
        <end position="207"/>
    </location>
</feature>
<organism evidence="3 4">
    <name type="scientific">Brachionus plicatilis</name>
    <name type="common">Marine rotifer</name>
    <name type="synonym">Brachionus muelleri</name>
    <dbReference type="NCBI Taxonomy" id="10195"/>
    <lineage>
        <taxon>Eukaryota</taxon>
        <taxon>Metazoa</taxon>
        <taxon>Spiralia</taxon>
        <taxon>Gnathifera</taxon>
        <taxon>Rotifera</taxon>
        <taxon>Eurotatoria</taxon>
        <taxon>Monogononta</taxon>
        <taxon>Pseudotrocha</taxon>
        <taxon>Ploima</taxon>
        <taxon>Brachionidae</taxon>
        <taxon>Brachionus</taxon>
    </lineage>
</organism>
<keyword evidence="4" id="KW-1185">Reference proteome</keyword>
<gene>
    <name evidence="3" type="ORF">BpHYR1_010736</name>
</gene>
<evidence type="ECO:0000313" key="3">
    <source>
        <dbReference type="EMBL" id="RNA40908.1"/>
    </source>
</evidence>
<comment type="caution">
    <text evidence="3">The sequence shown here is derived from an EMBL/GenBank/DDBJ whole genome shotgun (WGS) entry which is preliminary data.</text>
</comment>
<name>A0A3M7SZ93_BRAPC</name>
<keyword evidence="2" id="KW-1133">Transmembrane helix</keyword>
<evidence type="ECO:0000256" key="1">
    <source>
        <dbReference type="SAM" id="MobiDB-lite"/>
    </source>
</evidence>
<dbReference type="Proteomes" id="UP000276133">
    <property type="component" value="Unassembled WGS sequence"/>
</dbReference>
<accession>A0A3M7SZ93</accession>
<keyword evidence="2" id="KW-0472">Membrane</keyword>
<protein>
    <submittedName>
        <fullName evidence="3">Uncharacterized protein</fullName>
    </submittedName>
</protein>